<organism evidence="1">
    <name type="scientific">Cacopsylla melanoneura</name>
    <dbReference type="NCBI Taxonomy" id="428564"/>
    <lineage>
        <taxon>Eukaryota</taxon>
        <taxon>Metazoa</taxon>
        <taxon>Ecdysozoa</taxon>
        <taxon>Arthropoda</taxon>
        <taxon>Hexapoda</taxon>
        <taxon>Insecta</taxon>
        <taxon>Pterygota</taxon>
        <taxon>Neoptera</taxon>
        <taxon>Paraneoptera</taxon>
        <taxon>Hemiptera</taxon>
        <taxon>Sternorrhyncha</taxon>
        <taxon>Psylloidea</taxon>
        <taxon>Psyllidae</taxon>
        <taxon>Psyllinae</taxon>
        <taxon>Cacopsylla</taxon>
    </lineage>
</organism>
<sequence length="108" mass="12338">MADFDKQDKFTILSLFIAILYRGEWGYVPPLYSFLRGGKTIQTFVFVDLHPIVWISSNNRGLFRHSQLPWRSGHYTHLACGGAGFDSWRLHKNLPLELGVKGLSKEAT</sequence>
<dbReference type="AlphaFoldDB" id="A0A8D9BBP1"/>
<protein>
    <submittedName>
        <fullName evidence="1">Uncharacterized protein</fullName>
    </submittedName>
</protein>
<dbReference type="EMBL" id="HBUF01617239">
    <property type="protein sequence ID" value="CAG6780160.1"/>
    <property type="molecule type" value="Transcribed_RNA"/>
</dbReference>
<evidence type="ECO:0000313" key="1">
    <source>
        <dbReference type="EMBL" id="CAG6780160.1"/>
    </source>
</evidence>
<accession>A0A8D9BBP1</accession>
<proteinExistence type="predicted"/>
<reference evidence="1" key="1">
    <citation type="submission" date="2021-05" db="EMBL/GenBank/DDBJ databases">
        <authorList>
            <person name="Alioto T."/>
            <person name="Alioto T."/>
            <person name="Gomez Garrido J."/>
        </authorList>
    </citation>
    <scope>NUCLEOTIDE SEQUENCE</scope>
</reference>
<name>A0A8D9BBP1_9HEMI</name>